<keyword evidence="2" id="KW-1185">Reference proteome</keyword>
<name>A0ABS7KQS2_9BACL</name>
<gene>
    <name evidence="1" type="ORF">H7T88_24380</name>
</gene>
<sequence>EDGSITASHLTEEAVSKAHLQDGAVTASKLADGSVDGSKLTEGTISSVHLADRAIDGSKLSEQSITSSHLNDGIVGTSHLSEEIWNAIRQVSAETLEQLAEFKRQEAMQEVQQFIQSVGLPNEGLFTWGDDAGSSPDAPAEFQAGNLNLQELLGLHNDSEVDAVLTEGESATGITEAEDASDGENALSPDVADTDLSNSITPQGADTEVPVSYTLKPQSVTQEHLCDGSVGSEQLQTGAVQAEHLAFQPVRSVSKQPAVQQFGMEAFVLPENETCTEVTIVFEEAFDSEHYVIVAMSNDRGFQVSLLSQSEDEAVLEVTRTADCKHTYGLLSWIAAGPSA</sequence>
<protein>
    <submittedName>
        <fullName evidence="1">WIAG-tail domain</fullName>
    </submittedName>
</protein>
<organism evidence="1 2">
    <name type="scientific">Paenibacillus cucumis</name>
    <name type="common">ex Kampfer et al. 2016</name>
    <dbReference type="NCBI Taxonomy" id="1776858"/>
    <lineage>
        <taxon>Bacteria</taxon>
        <taxon>Bacillati</taxon>
        <taxon>Bacillota</taxon>
        <taxon>Bacilli</taxon>
        <taxon>Bacillales</taxon>
        <taxon>Paenibacillaceae</taxon>
        <taxon>Paenibacillus</taxon>
    </lineage>
</organism>
<evidence type="ECO:0000313" key="1">
    <source>
        <dbReference type="EMBL" id="MBY0206361.1"/>
    </source>
</evidence>
<comment type="caution">
    <text evidence="1">The sequence shown here is derived from an EMBL/GenBank/DDBJ whole genome shotgun (WGS) entry which is preliminary data.</text>
</comment>
<reference evidence="1 2" key="1">
    <citation type="submission" date="2020-08" db="EMBL/GenBank/DDBJ databases">
        <title>Fungal Genomes of the International Space Station.</title>
        <authorList>
            <person name="Seuylemezian A."/>
            <person name="Singh N.K."/>
            <person name="Wood J."/>
            <person name="Venkateswaran K."/>
        </authorList>
    </citation>
    <scope>NUCLEOTIDE SEQUENCE [LARGE SCALE GENOMIC DNA]</scope>
    <source>
        <strain evidence="1 2">S/N-304-OC-R4</strain>
    </source>
</reference>
<dbReference type="EMBL" id="JACLIC010000044">
    <property type="protein sequence ID" value="MBY0206361.1"/>
    <property type="molecule type" value="Genomic_DNA"/>
</dbReference>
<dbReference type="NCBIfam" id="NF012201">
    <property type="entry name" value="WIAG-tail"/>
    <property type="match status" value="1"/>
</dbReference>
<accession>A0ABS7KQS2</accession>
<evidence type="ECO:0000313" key="2">
    <source>
        <dbReference type="Proteomes" id="UP000706031"/>
    </source>
</evidence>
<dbReference type="Proteomes" id="UP000706031">
    <property type="component" value="Unassembled WGS sequence"/>
</dbReference>
<dbReference type="RefSeq" id="WP_221790833.1">
    <property type="nucleotide sequence ID" value="NZ_JACLIC010000044.1"/>
</dbReference>
<proteinExistence type="predicted"/>
<feature type="non-terminal residue" evidence="1">
    <location>
        <position position="1"/>
    </location>
</feature>